<keyword evidence="2" id="KW-0472">Membrane</keyword>
<feature type="transmembrane region" description="Helical" evidence="2">
    <location>
        <begin position="195"/>
        <end position="216"/>
    </location>
</feature>
<evidence type="ECO:0008006" key="5">
    <source>
        <dbReference type="Google" id="ProtNLM"/>
    </source>
</evidence>
<dbReference type="RefSeq" id="WP_204731226.1">
    <property type="nucleotide sequence ID" value="NZ_JAVDWE010000009.1"/>
</dbReference>
<proteinExistence type="predicted"/>
<comment type="caution">
    <text evidence="3">The sequence shown here is derived from an EMBL/GenBank/DDBJ whole genome shotgun (WGS) entry which is preliminary data.</text>
</comment>
<evidence type="ECO:0000256" key="2">
    <source>
        <dbReference type="SAM" id="Phobius"/>
    </source>
</evidence>
<protein>
    <recommendedName>
        <fullName evidence="5">TspB protein</fullName>
    </recommendedName>
</protein>
<reference evidence="3 4" key="1">
    <citation type="submission" date="2023-07" db="EMBL/GenBank/DDBJ databases">
        <title>Sorghum-associated microbial communities from plants grown in Nebraska, USA.</title>
        <authorList>
            <person name="Schachtman D."/>
        </authorList>
    </citation>
    <scope>NUCLEOTIDE SEQUENCE [LARGE SCALE GENOMIC DNA]</scope>
    <source>
        <strain evidence="3 4">BE240</strain>
    </source>
</reference>
<dbReference type="EMBL" id="JAVDWE010000009">
    <property type="protein sequence ID" value="MDR7095515.1"/>
    <property type="molecule type" value="Genomic_DNA"/>
</dbReference>
<name>A0ABU1VDG4_9BURK</name>
<dbReference type="Proteomes" id="UP001265550">
    <property type="component" value="Unassembled WGS sequence"/>
</dbReference>
<keyword evidence="2" id="KW-0812">Transmembrane</keyword>
<evidence type="ECO:0000256" key="1">
    <source>
        <dbReference type="SAM" id="MobiDB-lite"/>
    </source>
</evidence>
<feature type="region of interest" description="Disordered" evidence="1">
    <location>
        <begin position="1"/>
        <end position="36"/>
    </location>
</feature>
<feature type="compositionally biased region" description="Polar residues" evidence="1">
    <location>
        <begin position="1"/>
        <end position="10"/>
    </location>
</feature>
<sequence length="220" mass="22437">MNGVTVNVPCSNTSSGSTSTNTTNDGAGNTTQKTESKATTCNGAGSCTTTTTTTTTVNGGSPTTTTSTTTQGKGEFCAANPASKECGGGEGSSFGGNCQASFQCTGDAVQCATAKAVNDQLCKLKDVFEMDSDTQGLVNSVLAGTWTENPAENAQQISVGVFDQSNPLGSSCPADISFHVAGRTMVLELSRICTWLQLIGNLLVAMSLLGATLFILRRGD</sequence>
<evidence type="ECO:0000313" key="4">
    <source>
        <dbReference type="Proteomes" id="UP001265550"/>
    </source>
</evidence>
<keyword evidence="2" id="KW-1133">Transmembrane helix</keyword>
<keyword evidence="4" id="KW-1185">Reference proteome</keyword>
<evidence type="ECO:0000313" key="3">
    <source>
        <dbReference type="EMBL" id="MDR7095515.1"/>
    </source>
</evidence>
<gene>
    <name evidence="3" type="ORF">J2X09_003266</name>
</gene>
<accession>A0ABU1VDG4</accession>
<organism evidence="3 4">
    <name type="scientific">Hydrogenophaga laconesensis</name>
    <dbReference type="NCBI Taxonomy" id="1805971"/>
    <lineage>
        <taxon>Bacteria</taxon>
        <taxon>Pseudomonadati</taxon>
        <taxon>Pseudomonadota</taxon>
        <taxon>Betaproteobacteria</taxon>
        <taxon>Burkholderiales</taxon>
        <taxon>Comamonadaceae</taxon>
        <taxon>Hydrogenophaga</taxon>
    </lineage>
</organism>
<dbReference type="NCBIfam" id="NF041109">
    <property type="entry name" value="VF_TspB_C_term"/>
    <property type="match status" value="1"/>
</dbReference>
<feature type="compositionally biased region" description="Low complexity" evidence="1">
    <location>
        <begin position="11"/>
        <end position="31"/>
    </location>
</feature>